<evidence type="ECO:0000259" key="7">
    <source>
        <dbReference type="PROSITE" id="PS50090"/>
    </source>
</evidence>
<dbReference type="PROSITE" id="PS51294">
    <property type="entry name" value="HTH_MYB"/>
    <property type="match status" value="2"/>
</dbReference>
<name>A0A6J1CQ16_MOMCH</name>
<evidence type="ECO:0000256" key="5">
    <source>
        <dbReference type="ARBA" id="ARBA00023163"/>
    </source>
</evidence>
<feature type="domain" description="HTH myb-type" evidence="8">
    <location>
        <begin position="9"/>
        <end position="62"/>
    </location>
</feature>
<dbReference type="Gene3D" id="1.10.10.60">
    <property type="entry name" value="Homeodomain-like"/>
    <property type="match status" value="2"/>
</dbReference>
<sequence length="301" mass="33227">MGRAPCCDKASVKRGPWSPEEDAKLRQHIHNFGTGGNWISLPSKAGLERCGKSCRLRWLNYLRPNIKHGHFSPHEDRIICSLFTAIGSRWSIIAAQLPGRTDNEIKNHWNTKLKKKLMMGLISIPEIKPNPAAVSSITGVSPPPQTAAGVWSFAGPANPSPGCNDSVGLNNNMQRYYYGNQIQENFLSFGGDQASCSSSDGGGGGGGSYGKEMGHFQNGFYGGVEDHHRKQPIGVMGNEGGWSEKEIGVWKEETPLECSFEEIKRLISCSDDNNNYNNNNNVCVSFDENYKSGERINNYYY</sequence>
<dbReference type="SMART" id="SM00717">
    <property type="entry name" value="SANT"/>
    <property type="match status" value="2"/>
</dbReference>
<dbReference type="PROSITE" id="PS50090">
    <property type="entry name" value="MYB_LIKE"/>
    <property type="match status" value="2"/>
</dbReference>
<comment type="subcellular location">
    <subcellularLocation>
        <location evidence="1">Nucleus</location>
    </subcellularLocation>
</comment>
<dbReference type="AlphaFoldDB" id="A0A6J1CQ16"/>
<protein>
    <submittedName>
        <fullName evidence="10">Transcription factor RAX2-like</fullName>
    </submittedName>
</protein>
<feature type="domain" description="Myb-like" evidence="7">
    <location>
        <begin position="63"/>
        <end position="113"/>
    </location>
</feature>
<keyword evidence="4" id="KW-0238">DNA-binding</keyword>
<accession>A0A6J1CQ16</accession>
<dbReference type="GeneID" id="111013686"/>
<dbReference type="GO" id="GO:0005634">
    <property type="term" value="C:nucleus"/>
    <property type="evidence" value="ECO:0007669"/>
    <property type="project" value="UniProtKB-SubCell"/>
</dbReference>
<dbReference type="InterPro" id="IPR017930">
    <property type="entry name" value="Myb_dom"/>
</dbReference>
<keyword evidence="9" id="KW-1185">Reference proteome</keyword>
<dbReference type="PANTHER" id="PTHR48000">
    <property type="entry name" value="OS09G0431300 PROTEIN"/>
    <property type="match status" value="1"/>
</dbReference>
<keyword evidence="3" id="KW-0805">Transcription regulation</keyword>
<keyword evidence="5" id="KW-0804">Transcription</keyword>
<evidence type="ECO:0000256" key="3">
    <source>
        <dbReference type="ARBA" id="ARBA00023015"/>
    </source>
</evidence>
<dbReference type="PANTHER" id="PTHR48000:SF67">
    <property type="entry name" value="MYB-LIKE DNA-BINDING DOMAIN CONTAINING PROTEIN, EXPRESSED"/>
    <property type="match status" value="1"/>
</dbReference>
<dbReference type="SUPFAM" id="SSF46689">
    <property type="entry name" value="Homeodomain-like"/>
    <property type="match status" value="1"/>
</dbReference>
<evidence type="ECO:0000313" key="10">
    <source>
        <dbReference type="RefSeq" id="XP_022143880.1"/>
    </source>
</evidence>
<dbReference type="KEGG" id="mcha:111013686"/>
<evidence type="ECO:0000313" key="9">
    <source>
        <dbReference type="Proteomes" id="UP000504603"/>
    </source>
</evidence>
<evidence type="ECO:0000256" key="1">
    <source>
        <dbReference type="ARBA" id="ARBA00004123"/>
    </source>
</evidence>
<gene>
    <name evidence="10" type="primary">LOC111013686</name>
</gene>
<keyword evidence="6" id="KW-0539">Nucleus</keyword>
<evidence type="ECO:0000256" key="2">
    <source>
        <dbReference type="ARBA" id="ARBA00022737"/>
    </source>
</evidence>
<keyword evidence="2" id="KW-0677">Repeat</keyword>
<dbReference type="RefSeq" id="XP_022143880.1">
    <property type="nucleotide sequence ID" value="XM_022288188.1"/>
</dbReference>
<dbReference type="InterPro" id="IPR001005">
    <property type="entry name" value="SANT/Myb"/>
</dbReference>
<evidence type="ECO:0000256" key="4">
    <source>
        <dbReference type="ARBA" id="ARBA00023125"/>
    </source>
</evidence>
<reference evidence="10" key="1">
    <citation type="submission" date="2025-08" db="UniProtKB">
        <authorList>
            <consortium name="RefSeq"/>
        </authorList>
    </citation>
    <scope>IDENTIFICATION</scope>
    <source>
        <strain evidence="10">OHB3-1</strain>
    </source>
</reference>
<dbReference type="OrthoDB" id="2143914at2759"/>
<feature type="domain" description="HTH myb-type" evidence="8">
    <location>
        <begin position="63"/>
        <end position="117"/>
    </location>
</feature>
<dbReference type="CDD" id="cd00167">
    <property type="entry name" value="SANT"/>
    <property type="match status" value="2"/>
</dbReference>
<dbReference type="FunFam" id="1.10.10.60:FF:000015">
    <property type="entry name" value="Transcription factor RAX3"/>
    <property type="match status" value="1"/>
</dbReference>
<dbReference type="Pfam" id="PF00249">
    <property type="entry name" value="Myb_DNA-binding"/>
    <property type="match status" value="2"/>
</dbReference>
<evidence type="ECO:0000259" key="8">
    <source>
        <dbReference type="PROSITE" id="PS51294"/>
    </source>
</evidence>
<organism evidence="9 10">
    <name type="scientific">Momordica charantia</name>
    <name type="common">Bitter gourd</name>
    <name type="synonym">Balsam pear</name>
    <dbReference type="NCBI Taxonomy" id="3673"/>
    <lineage>
        <taxon>Eukaryota</taxon>
        <taxon>Viridiplantae</taxon>
        <taxon>Streptophyta</taxon>
        <taxon>Embryophyta</taxon>
        <taxon>Tracheophyta</taxon>
        <taxon>Spermatophyta</taxon>
        <taxon>Magnoliopsida</taxon>
        <taxon>eudicotyledons</taxon>
        <taxon>Gunneridae</taxon>
        <taxon>Pentapetalae</taxon>
        <taxon>rosids</taxon>
        <taxon>fabids</taxon>
        <taxon>Cucurbitales</taxon>
        <taxon>Cucurbitaceae</taxon>
        <taxon>Momordiceae</taxon>
        <taxon>Momordica</taxon>
    </lineage>
</organism>
<feature type="domain" description="Myb-like" evidence="7">
    <location>
        <begin position="9"/>
        <end position="62"/>
    </location>
</feature>
<dbReference type="Proteomes" id="UP000504603">
    <property type="component" value="Unplaced"/>
</dbReference>
<dbReference type="GO" id="GO:0003677">
    <property type="term" value="F:DNA binding"/>
    <property type="evidence" value="ECO:0007669"/>
    <property type="project" value="UniProtKB-KW"/>
</dbReference>
<dbReference type="InterPro" id="IPR009057">
    <property type="entry name" value="Homeodomain-like_sf"/>
</dbReference>
<proteinExistence type="predicted"/>
<evidence type="ECO:0000256" key="6">
    <source>
        <dbReference type="ARBA" id="ARBA00023242"/>
    </source>
</evidence>